<gene>
    <name evidence="7" type="ORF">ABWK59_02670</name>
</gene>
<dbReference type="KEGG" id="kcm:ABWK59_02670"/>
<dbReference type="SUPFAM" id="SSF46689">
    <property type="entry name" value="Homeodomain-like"/>
    <property type="match status" value="1"/>
</dbReference>
<dbReference type="InterPro" id="IPR050109">
    <property type="entry name" value="HTH-type_TetR-like_transc_reg"/>
</dbReference>
<dbReference type="PANTHER" id="PTHR30055:SF148">
    <property type="entry name" value="TETR-FAMILY TRANSCRIPTIONAL REGULATOR"/>
    <property type="match status" value="1"/>
</dbReference>
<evidence type="ECO:0000256" key="1">
    <source>
        <dbReference type="ARBA" id="ARBA00023015"/>
    </source>
</evidence>
<dbReference type="PROSITE" id="PS50977">
    <property type="entry name" value="HTH_TETR_2"/>
    <property type="match status" value="1"/>
</dbReference>
<dbReference type="SUPFAM" id="SSF48498">
    <property type="entry name" value="Tetracyclin repressor-like, C-terminal domain"/>
    <property type="match status" value="1"/>
</dbReference>
<dbReference type="InterPro" id="IPR009057">
    <property type="entry name" value="Homeodomain-like_sf"/>
</dbReference>
<dbReference type="RefSeq" id="WP_354637639.1">
    <property type="nucleotide sequence ID" value="NZ_CP159872.1"/>
</dbReference>
<keyword evidence="3" id="KW-0804">Transcription</keyword>
<sequence>MDGTASPALPDPPSPAGPPPGPAADHAAGSPAPGTRRPGGRTARTRSAVLEATLAELVETGYADTRIDRIAARAGVAATTVYRRWGNLEGIVVDLADELAVTISLGGSAGLEEDLRTVARAVVALHGDPAHRAWLQVMVSAAVRSPEARDALSSVLAHRRDITSVAVREAVARGEVPAGTDPHEVIRATVAPLYLRMYITGEPVGPADADRAAAAAALAARAGLYVLPPA</sequence>
<protein>
    <submittedName>
        <fullName evidence="7">TetR/AcrR family transcriptional regulator</fullName>
    </submittedName>
</protein>
<keyword evidence="2 4" id="KW-0238">DNA-binding</keyword>
<evidence type="ECO:0000256" key="3">
    <source>
        <dbReference type="ARBA" id="ARBA00023163"/>
    </source>
</evidence>
<dbReference type="InterPro" id="IPR011075">
    <property type="entry name" value="TetR_C"/>
</dbReference>
<dbReference type="Gene3D" id="1.10.10.60">
    <property type="entry name" value="Homeodomain-like"/>
    <property type="match status" value="1"/>
</dbReference>
<name>A0AAU8JPY7_9ACTN</name>
<feature type="domain" description="HTH tetR-type" evidence="6">
    <location>
        <begin position="43"/>
        <end position="103"/>
    </location>
</feature>
<dbReference type="Pfam" id="PF00440">
    <property type="entry name" value="TetR_N"/>
    <property type="match status" value="1"/>
</dbReference>
<dbReference type="GO" id="GO:0003700">
    <property type="term" value="F:DNA-binding transcription factor activity"/>
    <property type="evidence" value="ECO:0007669"/>
    <property type="project" value="TreeGrafter"/>
</dbReference>
<feature type="DNA-binding region" description="H-T-H motif" evidence="4">
    <location>
        <begin position="66"/>
        <end position="85"/>
    </location>
</feature>
<feature type="compositionally biased region" description="Low complexity" evidence="5">
    <location>
        <begin position="23"/>
        <end position="43"/>
    </location>
</feature>
<dbReference type="PANTHER" id="PTHR30055">
    <property type="entry name" value="HTH-TYPE TRANSCRIPTIONAL REGULATOR RUTR"/>
    <property type="match status" value="1"/>
</dbReference>
<dbReference type="Pfam" id="PF16859">
    <property type="entry name" value="TetR_C_11"/>
    <property type="match status" value="1"/>
</dbReference>
<organism evidence="7">
    <name type="scientific">Kitasatospora camelliae</name>
    <dbReference type="NCBI Taxonomy" id="3156397"/>
    <lineage>
        <taxon>Bacteria</taxon>
        <taxon>Bacillati</taxon>
        <taxon>Actinomycetota</taxon>
        <taxon>Actinomycetes</taxon>
        <taxon>Kitasatosporales</taxon>
        <taxon>Streptomycetaceae</taxon>
        <taxon>Kitasatospora</taxon>
    </lineage>
</organism>
<dbReference type="AlphaFoldDB" id="A0AAU8JPY7"/>
<feature type="compositionally biased region" description="Pro residues" evidence="5">
    <location>
        <begin position="9"/>
        <end position="22"/>
    </location>
</feature>
<evidence type="ECO:0000313" key="7">
    <source>
        <dbReference type="EMBL" id="XCM77910.1"/>
    </source>
</evidence>
<dbReference type="GO" id="GO:0000976">
    <property type="term" value="F:transcription cis-regulatory region binding"/>
    <property type="evidence" value="ECO:0007669"/>
    <property type="project" value="TreeGrafter"/>
</dbReference>
<evidence type="ECO:0000256" key="2">
    <source>
        <dbReference type="ARBA" id="ARBA00023125"/>
    </source>
</evidence>
<proteinExistence type="predicted"/>
<dbReference type="InterPro" id="IPR001647">
    <property type="entry name" value="HTH_TetR"/>
</dbReference>
<keyword evidence="1" id="KW-0805">Transcription regulation</keyword>
<reference evidence="7" key="1">
    <citation type="submission" date="2024-06" db="EMBL/GenBank/DDBJ databases">
        <title>The genome sequences of Kitasatospora sp. strain HUAS MG31.</title>
        <authorList>
            <person name="Mo P."/>
        </authorList>
    </citation>
    <scope>NUCLEOTIDE SEQUENCE</scope>
    <source>
        <strain evidence="7">HUAS MG31</strain>
    </source>
</reference>
<dbReference type="InterPro" id="IPR036271">
    <property type="entry name" value="Tet_transcr_reg_TetR-rel_C_sf"/>
</dbReference>
<dbReference type="Gene3D" id="1.10.357.10">
    <property type="entry name" value="Tetracycline Repressor, domain 2"/>
    <property type="match status" value="1"/>
</dbReference>
<evidence type="ECO:0000256" key="4">
    <source>
        <dbReference type="PROSITE-ProRule" id="PRU00335"/>
    </source>
</evidence>
<feature type="region of interest" description="Disordered" evidence="5">
    <location>
        <begin position="1"/>
        <end position="43"/>
    </location>
</feature>
<evidence type="ECO:0000259" key="6">
    <source>
        <dbReference type="PROSITE" id="PS50977"/>
    </source>
</evidence>
<evidence type="ECO:0000256" key="5">
    <source>
        <dbReference type="SAM" id="MobiDB-lite"/>
    </source>
</evidence>
<accession>A0AAU8JPY7</accession>
<dbReference type="EMBL" id="CP159872">
    <property type="protein sequence ID" value="XCM77910.1"/>
    <property type="molecule type" value="Genomic_DNA"/>
</dbReference>